<gene>
    <name evidence="1" type="ORF">GCM10010517_27090</name>
</gene>
<dbReference type="InterPro" id="IPR046828">
    <property type="entry name" value="RepSA"/>
</dbReference>
<reference evidence="1 2" key="1">
    <citation type="journal article" date="2019" name="Int. J. Syst. Evol. Microbiol.">
        <title>The Global Catalogue of Microorganisms (GCM) 10K type strain sequencing project: providing services to taxonomists for standard genome sequencing and annotation.</title>
        <authorList>
            <consortium name="The Broad Institute Genomics Platform"/>
            <consortium name="The Broad Institute Genome Sequencing Center for Infectious Disease"/>
            <person name="Wu L."/>
            <person name="Ma J."/>
        </authorList>
    </citation>
    <scope>NUCLEOTIDE SEQUENCE [LARGE SCALE GENOMIC DNA]</scope>
    <source>
        <strain evidence="1 2">JCM 6242</strain>
    </source>
</reference>
<dbReference type="Pfam" id="PF20199">
    <property type="entry name" value="RepSA"/>
    <property type="match status" value="1"/>
</dbReference>
<organism evidence="1 2">
    <name type="scientific">Streptosporangium fragile</name>
    <dbReference type="NCBI Taxonomy" id="46186"/>
    <lineage>
        <taxon>Bacteria</taxon>
        <taxon>Bacillati</taxon>
        <taxon>Actinomycetota</taxon>
        <taxon>Actinomycetes</taxon>
        <taxon>Streptosporangiales</taxon>
        <taxon>Streptosporangiaceae</taxon>
        <taxon>Streptosporangium</taxon>
    </lineage>
</organism>
<dbReference type="EMBL" id="BAAAVI010000016">
    <property type="protein sequence ID" value="GAA2867493.1"/>
    <property type="molecule type" value="Genomic_DNA"/>
</dbReference>
<evidence type="ECO:0000313" key="2">
    <source>
        <dbReference type="Proteomes" id="UP001500831"/>
    </source>
</evidence>
<name>A0ABN3VWE6_9ACTN</name>
<proteinExistence type="predicted"/>
<accession>A0ABN3VWE6</accession>
<evidence type="ECO:0000313" key="1">
    <source>
        <dbReference type="EMBL" id="GAA2867493.1"/>
    </source>
</evidence>
<dbReference type="Proteomes" id="UP001500831">
    <property type="component" value="Unassembled WGS sequence"/>
</dbReference>
<sequence length="158" mass="17291">MFATFTAPSFGAVHAHRTGKNGAILPCRPRRDHPICEHGRPEGCGARHDRDDPQVGQPLCASCYDYRGAVLRNAHAGEPWRRFTQALLAALARLLGIRRTHLRAALRLSYAKVAEYQTRGLVHFHAVIRLDGPDGPTAPPPGWATVPLLDEAIRHAAA</sequence>
<protein>
    <recommendedName>
        <fullName evidence="3">Replication initiation protein</fullName>
    </recommendedName>
</protein>
<keyword evidence="2" id="KW-1185">Reference proteome</keyword>
<evidence type="ECO:0008006" key="3">
    <source>
        <dbReference type="Google" id="ProtNLM"/>
    </source>
</evidence>
<comment type="caution">
    <text evidence="1">The sequence shown here is derived from an EMBL/GenBank/DDBJ whole genome shotgun (WGS) entry which is preliminary data.</text>
</comment>